<dbReference type="AlphaFoldDB" id="A0A2T8IA41"/>
<dbReference type="Proteomes" id="UP000243499">
    <property type="component" value="Chromosome 8"/>
</dbReference>
<dbReference type="Gramene" id="PVH34542">
    <property type="protein sequence ID" value="PVH34542"/>
    <property type="gene ID" value="PAHAL_8G243700"/>
</dbReference>
<proteinExistence type="predicted"/>
<reference evidence="1" key="1">
    <citation type="submission" date="2018-04" db="EMBL/GenBank/DDBJ databases">
        <title>WGS assembly of Panicum hallii.</title>
        <authorList>
            <person name="Lovell J."/>
            <person name="Jenkins J."/>
            <person name="Lowry D."/>
            <person name="Mamidi S."/>
            <person name="Sreedasyam A."/>
            <person name="Weng X."/>
            <person name="Barry K."/>
            <person name="Bonette J."/>
            <person name="Campitelli B."/>
            <person name="Daum C."/>
            <person name="Gordon S."/>
            <person name="Gould B."/>
            <person name="Lipzen A."/>
            <person name="Macqueen A."/>
            <person name="Palacio-Mejia J."/>
            <person name="Plott C."/>
            <person name="Shakirov E."/>
            <person name="Shu S."/>
            <person name="Yoshinaga Y."/>
            <person name="Zane M."/>
            <person name="Rokhsar D."/>
            <person name="Grimwood J."/>
            <person name="Schmutz J."/>
            <person name="Juenger T."/>
        </authorList>
    </citation>
    <scope>NUCLEOTIDE SEQUENCE [LARGE SCALE GENOMIC DNA]</scope>
    <source>
        <strain evidence="1">FIL2</strain>
    </source>
</reference>
<gene>
    <name evidence="1" type="ORF">PAHAL_8G243700</name>
</gene>
<evidence type="ECO:0000313" key="1">
    <source>
        <dbReference type="EMBL" id="PVH34542.1"/>
    </source>
</evidence>
<dbReference type="EMBL" id="CM008053">
    <property type="protein sequence ID" value="PVH34542.1"/>
    <property type="molecule type" value="Genomic_DNA"/>
</dbReference>
<sequence length="50" mass="5653">MEGRISRQQVTLQHYDPLVIFDGLKISSSVSENTAIYCAVCRIILLRQVS</sequence>
<name>A0A2T8IA41_9POAL</name>
<accession>A0A2T8IA41</accession>
<protein>
    <submittedName>
        <fullName evidence="1">Uncharacterized protein</fullName>
    </submittedName>
</protein>
<organism evidence="1">
    <name type="scientific">Panicum hallii</name>
    <dbReference type="NCBI Taxonomy" id="206008"/>
    <lineage>
        <taxon>Eukaryota</taxon>
        <taxon>Viridiplantae</taxon>
        <taxon>Streptophyta</taxon>
        <taxon>Embryophyta</taxon>
        <taxon>Tracheophyta</taxon>
        <taxon>Spermatophyta</taxon>
        <taxon>Magnoliopsida</taxon>
        <taxon>Liliopsida</taxon>
        <taxon>Poales</taxon>
        <taxon>Poaceae</taxon>
        <taxon>PACMAD clade</taxon>
        <taxon>Panicoideae</taxon>
        <taxon>Panicodae</taxon>
        <taxon>Paniceae</taxon>
        <taxon>Panicinae</taxon>
        <taxon>Panicum</taxon>
        <taxon>Panicum sect. Panicum</taxon>
    </lineage>
</organism>